<proteinExistence type="predicted"/>
<dbReference type="Proteomes" id="UP001178461">
    <property type="component" value="Chromosome 1"/>
</dbReference>
<evidence type="ECO:0000313" key="2">
    <source>
        <dbReference type="Proteomes" id="UP001178461"/>
    </source>
</evidence>
<gene>
    <name evidence="1" type="ORF">PODLI_1B003219</name>
</gene>
<dbReference type="EMBL" id="OX395126">
    <property type="protein sequence ID" value="CAI5762670.1"/>
    <property type="molecule type" value="Genomic_DNA"/>
</dbReference>
<reference evidence="1" key="1">
    <citation type="submission" date="2022-12" db="EMBL/GenBank/DDBJ databases">
        <authorList>
            <person name="Alioto T."/>
            <person name="Alioto T."/>
            <person name="Gomez Garrido J."/>
        </authorList>
    </citation>
    <scope>NUCLEOTIDE SEQUENCE</scope>
</reference>
<protein>
    <submittedName>
        <fullName evidence="1">Uncharacterized protein</fullName>
    </submittedName>
</protein>
<evidence type="ECO:0000313" key="1">
    <source>
        <dbReference type="EMBL" id="CAI5762670.1"/>
    </source>
</evidence>
<sequence length="55" mass="6750">MDCNRKLDKEVPRFVWLKTQYVCLQDDYLKNISYSCNRITREHGPRNDMLVMQRQ</sequence>
<keyword evidence="2" id="KW-1185">Reference proteome</keyword>
<organism evidence="1 2">
    <name type="scientific">Podarcis lilfordi</name>
    <name type="common">Lilford's wall lizard</name>
    <dbReference type="NCBI Taxonomy" id="74358"/>
    <lineage>
        <taxon>Eukaryota</taxon>
        <taxon>Metazoa</taxon>
        <taxon>Chordata</taxon>
        <taxon>Craniata</taxon>
        <taxon>Vertebrata</taxon>
        <taxon>Euteleostomi</taxon>
        <taxon>Lepidosauria</taxon>
        <taxon>Squamata</taxon>
        <taxon>Bifurcata</taxon>
        <taxon>Unidentata</taxon>
        <taxon>Episquamata</taxon>
        <taxon>Laterata</taxon>
        <taxon>Lacertibaenia</taxon>
        <taxon>Lacertidae</taxon>
        <taxon>Podarcis</taxon>
    </lineage>
</organism>
<accession>A0AA35NV48</accession>
<dbReference type="AlphaFoldDB" id="A0AA35NV48"/>
<name>A0AA35NV48_9SAUR</name>